<dbReference type="RefSeq" id="WP_351976484.1">
    <property type="nucleotide sequence ID" value="NZ_JBEPBX010000012.1"/>
</dbReference>
<dbReference type="NCBIfam" id="TIGR01643">
    <property type="entry name" value="YD_repeat_2x"/>
    <property type="match status" value="10"/>
</dbReference>
<evidence type="ECO:0000313" key="8">
    <source>
        <dbReference type="Proteomes" id="UP001445472"/>
    </source>
</evidence>
<comment type="caution">
    <text evidence="7">The sequence shown here is derived from an EMBL/GenBank/DDBJ whole genome shotgun (WGS) entry which is preliminary data.</text>
</comment>
<dbReference type="Pfam" id="PF20148">
    <property type="entry name" value="DUF6531"/>
    <property type="match status" value="1"/>
</dbReference>
<dbReference type="InterPro" id="IPR031325">
    <property type="entry name" value="RHS_repeat"/>
</dbReference>
<feature type="domain" description="Tox-REase-3" evidence="3">
    <location>
        <begin position="1448"/>
        <end position="1542"/>
    </location>
</feature>
<dbReference type="InterPro" id="IPR045351">
    <property type="entry name" value="DUF6531"/>
</dbReference>
<evidence type="ECO:0000256" key="2">
    <source>
        <dbReference type="SAM" id="MobiDB-lite"/>
    </source>
</evidence>
<dbReference type="InterPro" id="IPR022385">
    <property type="entry name" value="Rhs_assc_core"/>
</dbReference>
<evidence type="ECO:0000259" key="6">
    <source>
        <dbReference type="Pfam" id="PF25023"/>
    </source>
</evidence>
<dbReference type="Gene3D" id="2.180.10.10">
    <property type="entry name" value="RHS repeat-associated core"/>
    <property type="match status" value="3"/>
</dbReference>
<feature type="domain" description="DUF6531" evidence="4">
    <location>
        <begin position="408"/>
        <end position="479"/>
    </location>
</feature>
<feature type="domain" description="Teneurin-like YD-shell" evidence="6">
    <location>
        <begin position="1100"/>
        <end position="1411"/>
    </location>
</feature>
<evidence type="ECO:0000256" key="1">
    <source>
        <dbReference type="ARBA" id="ARBA00022737"/>
    </source>
</evidence>
<dbReference type="InterPro" id="IPR028905">
    <property type="entry name" value="Tox-REase-3_dom"/>
</dbReference>
<dbReference type="Pfam" id="PF05593">
    <property type="entry name" value="RHS_repeat"/>
    <property type="match status" value="5"/>
</dbReference>
<evidence type="ECO:0000259" key="5">
    <source>
        <dbReference type="Pfam" id="PF21725"/>
    </source>
</evidence>
<dbReference type="NCBIfam" id="TIGR03696">
    <property type="entry name" value="Rhs_assc_core"/>
    <property type="match status" value="1"/>
</dbReference>
<dbReference type="InterPro" id="IPR050708">
    <property type="entry name" value="T6SS_VgrG/RHS"/>
</dbReference>
<accession>A0ABV1UVN2</accession>
<reference evidence="7 8" key="1">
    <citation type="submission" date="2024-06" db="EMBL/GenBank/DDBJ databases">
        <title>The Natural Products Discovery Center: Release of the First 8490 Sequenced Strains for Exploring Actinobacteria Biosynthetic Diversity.</title>
        <authorList>
            <person name="Kalkreuter E."/>
            <person name="Kautsar S.A."/>
            <person name="Yang D."/>
            <person name="Bader C.D."/>
            <person name="Teijaro C.N."/>
            <person name="Fluegel L."/>
            <person name="Davis C.M."/>
            <person name="Simpson J.R."/>
            <person name="Lauterbach L."/>
            <person name="Steele A.D."/>
            <person name="Gui C."/>
            <person name="Meng S."/>
            <person name="Li G."/>
            <person name="Viehrig K."/>
            <person name="Ye F."/>
            <person name="Su P."/>
            <person name="Kiefer A.F."/>
            <person name="Nichols A."/>
            <person name="Cepeda A.J."/>
            <person name="Yan W."/>
            <person name="Fan B."/>
            <person name="Jiang Y."/>
            <person name="Adhikari A."/>
            <person name="Zheng C.-J."/>
            <person name="Schuster L."/>
            <person name="Cowan T.M."/>
            <person name="Smanski M.J."/>
            <person name="Chevrette M.G."/>
            <person name="De Carvalho L.P.S."/>
            <person name="Shen B."/>
        </authorList>
    </citation>
    <scope>NUCLEOTIDE SEQUENCE [LARGE SCALE GENOMIC DNA]</scope>
    <source>
        <strain evidence="7 8">NPDC000837</strain>
    </source>
</reference>
<dbReference type="InterPro" id="IPR056823">
    <property type="entry name" value="TEN-like_YD-shell"/>
</dbReference>
<dbReference type="Proteomes" id="UP001445472">
    <property type="component" value="Unassembled WGS sequence"/>
</dbReference>
<gene>
    <name evidence="7" type="ORF">ABT276_15390</name>
</gene>
<sequence>MGIGDFVSDITPDVVEDAVEDATEWAGDRVEDAGDWTADRLEDVGWESGADWVREQSRSLANRMGAEVDEMNLGQTEDKSKLVYGSPSKLRSTASHLKDFKQAFNNVGLGLEGLDSDSLKGQAADAFRRTVAIEPPKWFKAADAAEKAAGALESFAGTVEWAQGRAQTAIEKWKAGTKASEDAMDAHNKKVDKYNKAADRYNAQPADQRDPASLPPKPGAFTDPGKAQMEEAQEILAEARKQRNTAAETARKAVQAARDAAPPKPSYAEQAVDGLSELEIMKTHFGGGIIKGTAGLLTFVRSVNPLDLYNITHPAEYALSLNNMAAGLVQVANDPWGAGKQMLDDFMKDPAEGFGRLVPDALLAVATGGAGAGVKGVRLADDLSDAARRADNAADASRKVTDKCCGREPVDFATGRMLLAESDVFLPGTLPLEFRRDYESSYRAGRWFGPSWSSTIDQRLTVDSLGVVFHGEDNLLLAFPHPAPGLPVLAEAGPRWPLERNVDGGYVLTDPDNGHVRRFLAPPGAEPGGDGIAPLAEIEDRNGHTITAEYDETGAPLSLSHSGGYRLVFTTEDGRITSLRLDDATPGTPEPSSTQLVRYGYRDGDLTEVARSSGLPLRFEYDSESRITAWTDTNDSSFTFVYDEYDRCVSQTGTEGHLRTEFHYSEPDTTTGLRTTTVTDSLGHVWRYTVNARLQVIAETDPTGATVRTTYDRYNRLLTRTDPLGATTVFDYDDDGHLTGVTHADGSRMHAAYNGLGLPVELTREGGARWQQEFDERGNRLSVTDPAGRTTRYTHDVRGHVTSITDAQGGVTRLRHDPAGLLLEQEEPTGGVTRYIRDAFGRITALVRPDGALSRFEWTPEGRLERCTGPDGATETWTYDGEGNCVRHTDPMGGVTHFAYTHFDLLASRTDPDGTRHEFDHDTELRLTRVIGPHGLDWCYTYDSAGRLIAETDFDDRTVGYEVDPLGRVSARITPLGETIRYERDVRGRVTSKDAAGHVTSYSYDAAGRLLQAVGPESEVVYQYDREGRVKAELVDGRAVTYAYDTAGRRVRRTTPSGQVTSYAYDASGRAAQLVAGGHQVDFERDRSGREVVRRVGEALTLTSRRDGAGRVTAQEISAGGRSLNRRSYTYREDGHLTEIDDALNGRRRFRLDAVGRVNAVTAARWTESYAYDRLGNQTAASWPDRHADSEAGGHRTYAGTLVVRAGANRYEHDAAGRMIRRTRSRLSKKPATWRYAYDVEDRLVEAVTPDDTVWRYRYDPLGRRTSKERMAPDGGVAERIDFTWDGTLLAEQTTRPADAPVVTLTWDHHGLTPVAQTERLADTATGQEIDTRFFAIVTDLIGTPTELVDDEGSIAWRSRTTLWGTTTWNRDATTYTPLRFPGQYYDPETGLHYNHHRYYDPQTARYTTPDPLGLAPAPNPVAYVHNPHTWSDPLGLAPYENNGGLGELVKVHKPDPAADALAERLGGESRVKFENDPKGREIDAISDEYVAQSKPEGMQMGSALRNQAKATFEYALQSGRTPYFHFDGEPGPGVIDKLKEYGRRYGIEPVIDTTPLE</sequence>
<protein>
    <submittedName>
        <fullName evidence="7">T7SS-secreted protein</fullName>
    </submittedName>
</protein>
<dbReference type="Pfam" id="PF21725">
    <property type="entry name" value="T7SS_signal"/>
    <property type="match status" value="1"/>
</dbReference>
<dbReference type="EMBL" id="JBEPBX010000012">
    <property type="protein sequence ID" value="MER6614727.1"/>
    <property type="molecule type" value="Genomic_DNA"/>
</dbReference>
<keyword evidence="8" id="KW-1185">Reference proteome</keyword>
<feature type="domain" description="Putative T7SS secretion signal" evidence="5">
    <location>
        <begin position="15"/>
        <end position="265"/>
    </location>
</feature>
<evidence type="ECO:0000259" key="3">
    <source>
        <dbReference type="Pfam" id="PF15647"/>
    </source>
</evidence>
<dbReference type="PANTHER" id="PTHR32305:SF15">
    <property type="entry name" value="PROTEIN RHSA-RELATED"/>
    <property type="match status" value="1"/>
</dbReference>
<feature type="region of interest" description="Disordered" evidence="2">
    <location>
        <begin position="203"/>
        <end position="224"/>
    </location>
</feature>
<evidence type="ECO:0000259" key="4">
    <source>
        <dbReference type="Pfam" id="PF20148"/>
    </source>
</evidence>
<dbReference type="Pfam" id="PF25023">
    <property type="entry name" value="TEN_YD-shell"/>
    <property type="match status" value="2"/>
</dbReference>
<dbReference type="Pfam" id="PF15647">
    <property type="entry name" value="Tox-REase-3"/>
    <property type="match status" value="1"/>
</dbReference>
<name>A0ABV1UVN2_9ACTN</name>
<organism evidence="7 8">
    <name type="scientific">Streptomyces xantholiticus</name>
    <dbReference type="NCBI Taxonomy" id="68285"/>
    <lineage>
        <taxon>Bacteria</taxon>
        <taxon>Bacillati</taxon>
        <taxon>Actinomycetota</taxon>
        <taxon>Actinomycetes</taxon>
        <taxon>Kitasatosporales</taxon>
        <taxon>Streptomycetaceae</taxon>
        <taxon>Streptomyces</taxon>
    </lineage>
</organism>
<dbReference type="SUPFAM" id="SSF69304">
    <property type="entry name" value="Tricorn protease N-terminal domain"/>
    <property type="match status" value="1"/>
</dbReference>
<keyword evidence="1" id="KW-0677">Repeat</keyword>
<dbReference type="InterPro" id="IPR006530">
    <property type="entry name" value="YD"/>
</dbReference>
<feature type="region of interest" description="Disordered" evidence="2">
    <location>
        <begin position="241"/>
        <end position="266"/>
    </location>
</feature>
<dbReference type="PANTHER" id="PTHR32305">
    <property type="match status" value="1"/>
</dbReference>
<proteinExistence type="predicted"/>
<dbReference type="InterPro" id="IPR049082">
    <property type="entry name" value="T7SS_signal"/>
</dbReference>
<feature type="domain" description="Teneurin-like YD-shell" evidence="6">
    <location>
        <begin position="980"/>
        <end position="1067"/>
    </location>
</feature>
<evidence type="ECO:0000313" key="7">
    <source>
        <dbReference type="EMBL" id="MER6614727.1"/>
    </source>
</evidence>